<evidence type="ECO:0000256" key="5">
    <source>
        <dbReference type="ARBA" id="ARBA00023274"/>
    </source>
</evidence>
<comment type="similarity">
    <text evidence="2">Belongs to the mitochondrion-specific ribosomal protein mS33 family.</text>
</comment>
<protein>
    <recommendedName>
        <fullName evidence="6">Small ribosomal subunit protein mS33</fullName>
    </recommendedName>
</protein>
<dbReference type="PANTHER" id="PTHR13362:SF2">
    <property type="entry name" value="SMALL RIBOSOMAL SUBUNIT PROTEIN MS33"/>
    <property type="match status" value="1"/>
</dbReference>
<feature type="region of interest" description="Disordered" evidence="7">
    <location>
        <begin position="82"/>
        <end position="108"/>
    </location>
</feature>
<gene>
    <name evidence="8" type="ORF">WICPIJ_009549</name>
</gene>
<dbReference type="EMBL" id="JAEUBG010005503">
    <property type="protein sequence ID" value="KAH3674511.1"/>
    <property type="molecule type" value="Genomic_DNA"/>
</dbReference>
<keyword evidence="9" id="KW-1185">Reference proteome</keyword>
<comment type="caution">
    <text evidence="8">The sequence shown here is derived from an EMBL/GenBank/DDBJ whole genome shotgun (WGS) entry which is preliminary data.</text>
</comment>
<comment type="subcellular location">
    <subcellularLocation>
        <location evidence="1">Mitochondrion</location>
    </subcellularLocation>
</comment>
<reference evidence="8" key="1">
    <citation type="journal article" date="2021" name="Open Biol.">
        <title>Shared evolutionary footprints suggest mitochondrial oxidative damage underlies multiple complex I losses in fungi.</title>
        <authorList>
            <person name="Schikora-Tamarit M.A."/>
            <person name="Marcet-Houben M."/>
            <person name="Nosek J."/>
            <person name="Gabaldon T."/>
        </authorList>
    </citation>
    <scope>NUCLEOTIDE SEQUENCE</scope>
    <source>
        <strain evidence="8">CBS2887</strain>
    </source>
</reference>
<name>A0A9P8TDP4_WICPI</name>
<dbReference type="GO" id="GO:0005739">
    <property type="term" value="C:mitochondrion"/>
    <property type="evidence" value="ECO:0007669"/>
    <property type="project" value="UniProtKB-SubCell"/>
</dbReference>
<feature type="compositionally biased region" description="Basic and acidic residues" evidence="7">
    <location>
        <begin position="94"/>
        <end position="108"/>
    </location>
</feature>
<keyword evidence="4" id="KW-0496">Mitochondrion</keyword>
<proteinExistence type="inferred from homology"/>
<dbReference type="Pfam" id="PF08293">
    <property type="entry name" value="MRP-S33"/>
    <property type="match status" value="1"/>
</dbReference>
<sequence>MSAPSKARLQQVVQAQSKIFQTLFNPTNQRTGHKYLTQKLKGETIKQYYGPTEFLTMKNLRSMYPTIGFIDPEEDYRLDILRSRKRRGKGAPAKKREAAAADSKKKKK</sequence>
<feature type="compositionally biased region" description="Basic residues" evidence="7">
    <location>
        <begin position="83"/>
        <end position="93"/>
    </location>
</feature>
<reference evidence="8" key="2">
    <citation type="submission" date="2021-01" db="EMBL/GenBank/DDBJ databases">
        <authorList>
            <person name="Schikora-Tamarit M.A."/>
        </authorList>
    </citation>
    <scope>NUCLEOTIDE SEQUENCE</scope>
    <source>
        <strain evidence="8">CBS2887</strain>
    </source>
</reference>
<dbReference type="OrthoDB" id="2257454at2759"/>
<dbReference type="Proteomes" id="UP000774326">
    <property type="component" value="Unassembled WGS sequence"/>
</dbReference>
<dbReference type="AlphaFoldDB" id="A0A9P8TDP4"/>
<dbReference type="InterPro" id="IPR013219">
    <property type="entry name" value="Ribosomal_mS33"/>
</dbReference>
<keyword evidence="5" id="KW-0687">Ribonucleoprotein</keyword>
<organism evidence="8 9">
    <name type="scientific">Wickerhamomyces pijperi</name>
    <name type="common">Yeast</name>
    <name type="synonym">Pichia pijperi</name>
    <dbReference type="NCBI Taxonomy" id="599730"/>
    <lineage>
        <taxon>Eukaryota</taxon>
        <taxon>Fungi</taxon>
        <taxon>Dikarya</taxon>
        <taxon>Ascomycota</taxon>
        <taxon>Saccharomycotina</taxon>
        <taxon>Saccharomycetes</taxon>
        <taxon>Phaffomycetales</taxon>
        <taxon>Wickerhamomycetaceae</taxon>
        <taxon>Wickerhamomyces</taxon>
    </lineage>
</organism>
<accession>A0A9P8TDP4</accession>
<evidence type="ECO:0000256" key="4">
    <source>
        <dbReference type="ARBA" id="ARBA00023128"/>
    </source>
</evidence>
<evidence type="ECO:0000313" key="9">
    <source>
        <dbReference type="Proteomes" id="UP000774326"/>
    </source>
</evidence>
<dbReference type="GO" id="GO:1990904">
    <property type="term" value="C:ribonucleoprotein complex"/>
    <property type="evidence" value="ECO:0007669"/>
    <property type="project" value="UniProtKB-KW"/>
</dbReference>
<evidence type="ECO:0000313" key="8">
    <source>
        <dbReference type="EMBL" id="KAH3674511.1"/>
    </source>
</evidence>
<dbReference type="GO" id="GO:0005840">
    <property type="term" value="C:ribosome"/>
    <property type="evidence" value="ECO:0007669"/>
    <property type="project" value="UniProtKB-KW"/>
</dbReference>
<evidence type="ECO:0000256" key="1">
    <source>
        <dbReference type="ARBA" id="ARBA00004173"/>
    </source>
</evidence>
<keyword evidence="3" id="KW-0689">Ribosomal protein</keyword>
<evidence type="ECO:0000256" key="6">
    <source>
        <dbReference type="ARBA" id="ARBA00035132"/>
    </source>
</evidence>
<evidence type="ECO:0000256" key="7">
    <source>
        <dbReference type="SAM" id="MobiDB-lite"/>
    </source>
</evidence>
<evidence type="ECO:0000256" key="2">
    <source>
        <dbReference type="ARBA" id="ARBA00008970"/>
    </source>
</evidence>
<evidence type="ECO:0000256" key="3">
    <source>
        <dbReference type="ARBA" id="ARBA00022980"/>
    </source>
</evidence>
<dbReference type="PANTHER" id="PTHR13362">
    <property type="entry name" value="MITOCHONDRIAL RIBOSOMAL PROTEIN S33"/>
    <property type="match status" value="1"/>
</dbReference>